<organism evidence="3 4">
    <name type="scientific">Mucilaginibacter paludis DSM 18603</name>
    <dbReference type="NCBI Taxonomy" id="714943"/>
    <lineage>
        <taxon>Bacteria</taxon>
        <taxon>Pseudomonadati</taxon>
        <taxon>Bacteroidota</taxon>
        <taxon>Sphingobacteriia</taxon>
        <taxon>Sphingobacteriales</taxon>
        <taxon>Sphingobacteriaceae</taxon>
        <taxon>Mucilaginibacter</taxon>
    </lineage>
</organism>
<dbReference type="Gene3D" id="3.40.50.300">
    <property type="entry name" value="P-loop containing nucleotide triphosphate hydrolases"/>
    <property type="match status" value="1"/>
</dbReference>
<dbReference type="InterPro" id="IPR043964">
    <property type="entry name" value="P-loop_TraG"/>
</dbReference>
<dbReference type="InterPro" id="IPR027417">
    <property type="entry name" value="P-loop_NTPase"/>
</dbReference>
<name>H1YAH2_9SPHI</name>
<dbReference type="SUPFAM" id="SSF52540">
    <property type="entry name" value="P-loop containing nucleoside triphosphate hydrolases"/>
    <property type="match status" value="1"/>
</dbReference>
<dbReference type="OrthoDB" id="596266at2"/>
<dbReference type="Proteomes" id="UP000002774">
    <property type="component" value="Chromosome"/>
</dbReference>
<dbReference type="STRING" id="714943.Mucpa_2907"/>
<proteinExistence type="predicted"/>
<accession>H1YAH2</accession>
<dbReference type="Pfam" id="PF19044">
    <property type="entry name" value="P-loop_TraG"/>
    <property type="match status" value="1"/>
</dbReference>
<dbReference type="Gene3D" id="1.10.8.730">
    <property type="match status" value="1"/>
</dbReference>
<dbReference type="EMBL" id="CM001403">
    <property type="protein sequence ID" value="EHQ27015.1"/>
    <property type="molecule type" value="Genomic_DNA"/>
</dbReference>
<gene>
    <name evidence="3" type="ORF">Mucpa_2907</name>
</gene>
<dbReference type="InterPro" id="IPR024451">
    <property type="entry name" value="TraG_N_Bacteroidetes"/>
</dbReference>
<dbReference type="PANTHER" id="PTHR38467:SF1">
    <property type="entry name" value="CONJUGATIVE TRANSFER: ASSEMBLY"/>
    <property type="match status" value="1"/>
</dbReference>
<reference evidence="3" key="1">
    <citation type="submission" date="2011-09" db="EMBL/GenBank/DDBJ databases">
        <title>The permanent draft genome of Mucilaginibacter paludis DSM 18603.</title>
        <authorList>
            <consortium name="US DOE Joint Genome Institute (JGI-PGF)"/>
            <person name="Lucas S."/>
            <person name="Han J."/>
            <person name="Lapidus A."/>
            <person name="Bruce D."/>
            <person name="Goodwin L."/>
            <person name="Pitluck S."/>
            <person name="Peters L."/>
            <person name="Kyrpides N."/>
            <person name="Mavromatis K."/>
            <person name="Ivanova N."/>
            <person name="Mikhailova N."/>
            <person name="Held B."/>
            <person name="Detter J.C."/>
            <person name="Tapia R."/>
            <person name="Han C."/>
            <person name="Land M."/>
            <person name="Hauser L."/>
            <person name="Markowitz V."/>
            <person name="Cheng J.-F."/>
            <person name="Hugenholtz P."/>
            <person name="Woyke T."/>
            <person name="Wu D."/>
            <person name="Tindall B."/>
            <person name="Brambilla E."/>
            <person name="Klenk H.-P."/>
            <person name="Eisen J.A."/>
        </authorList>
    </citation>
    <scope>NUCLEOTIDE SEQUENCE [LARGE SCALE GENOMIC DNA]</scope>
    <source>
        <strain evidence="3">DSM 18603</strain>
    </source>
</reference>
<evidence type="ECO:0000313" key="3">
    <source>
        <dbReference type="EMBL" id="EHQ27015.1"/>
    </source>
</evidence>
<feature type="domain" description="TraG N-terminal Bacteroidetes" evidence="1">
    <location>
        <begin position="3"/>
        <end position="49"/>
    </location>
</feature>
<dbReference type="HOGENOM" id="CLU_015522_2_0_10"/>
<evidence type="ECO:0000259" key="1">
    <source>
        <dbReference type="Pfam" id="PF12991"/>
    </source>
</evidence>
<keyword evidence="4" id="KW-1185">Reference proteome</keyword>
<dbReference type="eggNOG" id="COG3451">
    <property type="taxonomic scope" value="Bacteria"/>
</dbReference>
<dbReference type="InterPro" id="IPR022509">
    <property type="entry name" value="Conjugation_ATPase_TraG"/>
</dbReference>
<sequence>MEKRLEEMLPIMGIEHNCILSKQGDITLAYHVTLPEIFSLSNEEYEAFHQSWVKAIKLLPKFTVLHKQDWFLKTTYKQEASSNDSFLNRAARKHFENRPYLAHECYIFLTKKPEGRKVSTSLFTNLLRPGLVPEQTVKPDQLQKFMDSCGQFKGVLEDSGFVKLHRLTDEELASQNRRVGVIEKYCTLSAKDDGILLKDMQFGHHMQIGERYCQLFTLADAQDLPPVCSTKTNYEKYSTDKTKFSIGFASPLGHLLATDHIYNQYIFIDDAAATLKKIESKRLRLQSLSAYSRDNLISRDAANEYLNEAISQQRLSVKAHFNVLAWTEDREQLKDIKNMISSSLAQMDAVAKEETAGAAQIYWGGIPGNAADFPVNDTFDTFLEQAVCFFNTEGSPLSVHPDQGIRFCDRMSERPVFLDLFDLPRQRGWTSNMGVLCCGSSGGGKSLTINHVLRTLYDQGAHCVTVDIGGSYRGLCELVGGYYFTYEETNPIKFNPFYLLEDQPLDTEKKESLKSLLVALWKQENENFNRSEYVALSNAISGYYAMLDADKAVFPCFNSFYEYLEGTYTEVLKTHKVKDRDFDIDNFLYVLRPYYSGGEFDYLLNATENLDLLNQRFIVFELDNIRDNPILFPVCTLIIVELFISKMRKLKGIRKVLTIDEAWKAIAKSGMAEFLKYAFKTIRKYNGVPIVITQELDDLVSSPVIKDAIINNADIKILMDMRKYQNKFDQLQQTLGLSDKAKTILLSVNKHDREIFIDIGGHTQRAYKNELSPEEYYAFTTDGKDRVKVLEFAERYGSMEAGITALVKQTVK</sequence>
<dbReference type="AlphaFoldDB" id="H1YAH2"/>
<dbReference type="InterPro" id="IPR053155">
    <property type="entry name" value="F-pilin_assembly_TraC"/>
</dbReference>
<evidence type="ECO:0000313" key="4">
    <source>
        <dbReference type="Proteomes" id="UP000002774"/>
    </source>
</evidence>
<evidence type="ECO:0000259" key="2">
    <source>
        <dbReference type="Pfam" id="PF19044"/>
    </source>
</evidence>
<dbReference type="RefSeq" id="WP_008507283.1">
    <property type="nucleotide sequence ID" value="NZ_CM001403.1"/>
</dbReference>
<protein>
    <submittedName>
        <fullName evidence="3">Conjugation system ATPase, TraG family</fullName>
    </submittedName>
</protein>
<dbReference type="NCBIfam" id="TIGR03783">
    <property type="entry name" value="Bac_Flav_CT_G"/>
    <property type="match status" value="1"/>
</dbReference>
<dbReference type="Pfam" id="PF12991">
    <property type="entry name" value="DUF3875"/>
    <property type="match status" value="1"/>
</dbReference>
<dbReference type="PANTHER" id="PTHR38467">
    <property type="match status" value="1"/>
</dbReference>
<feature type="domain" description="TraG P-loop" evidence="2">
    <location>
        <begin position="404"/>
        <end position="809"/>
    </location>
</feature>